<dbReference type="Gene3D" id="1.25.40.10">
    <property type="entry name" value="Tetratricopeptide repeat domain"/>
    <property type="match status" value="1"/>
</dbReference>
<evidence type="ECO:0000256" key="9">
    <source>
        <dbReference type="ARBA" id="ARBA00023157"/>
    </source>
</evidence>
<dbReference type="GO" id="GO:0005576">
    <property type="term" value="C:extracellular region"/>
    <property type="evidence" value="ECO:0007669"/>
    <property type="project" value="UniProtKB-SubCell"/>
</dbReference>
<keyword evidence="8" id="KW-0802">TPR repeat</keyword>
<sequence length="109" mass="12440">MKKNIFGLWLLLDSFGFANEALLKDCESGNAKSCHNLGVEYYEKKDFTNAFKFFEKGCEARASKSCFAISEMYHNGEGVAKSFKNSIIYIEKACDESDDPQNCDKMDRY</sequence>
<comment type="catalytic activity">
    <reaction evidence="1">
        <text>a beta-lactam + H2O = a substituted beta-amino acid</text>
        <dbReference type="Rhea" id="RHEA:20401"/>
        <dbReference type="ChEBI" id="CHEBI:15377"/>
        <dbReference type="ChEBI" id="CHEBI:35627"/>
        <dbReference type="ChEBI" id="CHEBI:140347"/>
        <dbReference type="EC" id="3.5.2.6"/>
    </reaction>
</comment>
<dbReference type="EC" id="3.5.2.6" evidence="4"/>
<comment type="similarity">
    <text evidence="3">Belongs to the hcp beta-lactamase family.</text>
</comment>
<dbReference type="Proteomes" id="UP000476338">
    <property type="component" value="Unassembled WGS sequence"/>
</dbReference>
<dbReference type="PANTHER" id="PTHR13891:SF1">
    <property type="entry name" value="CYTOCHROME C OXIDASE ASSEMBLY FACTOR 7"/>
    <property type="match status" value="1"/>
</dbReference>
<dbReference type="GO" id="GO:0046677">
    <property type="term" value="P:response to antibiotic"/>
    <property type="evidence" value="ECO:0007669"/>
    <property type="project" value="UniProtKB-KW"/>
</dbReference>
<keyword evidence="7" id="KW-0378">Hydrolase</keyword>
<dbReference type="InterPro" id="IPR011990">
    <property type="entry name" value="TPR-like_helical_dom_sf"/>
</dbReference>
<evidence type="ECO:0000256" key="10">
    <source>
        <dbReference type="ARBA" id="ARBA00023251"/>
    </source>
</evidence>
<comment type="caution">
    <text evidence="11">The sequence shown here is derived from an EMBL/GenBank/DDBJ whole genome shotgun (WGS) entry which is preliminary data.</text>
</comment>
<evidence type="ECO:0000256" key="3">
    <source>
        <dbReference type="ARBA" id="ARBA00008486"/>
    </source>
</evidence>
<keyword evidence="5" id="KW-0964">Secreted</keyword>
<evidence type="ECO:0000256" key="5">
    <source>
        <dbReference type="ARBA" id="ARBA00022525"/>
    </source>
</evidence>
<dbReference type="Pfam" id="PF08238">
    <property type="entry name" value="Sel1"/>
    <property type="match status" value="1"/>
</dbReference>
<keyword evidence="9" id="KW-1015">Disulfide bond</keyword>
<evidence type="ECO:0000313" key="11">
    <source>
        <dbReference type="EMBL" id="MSN96314.1"/>
    </source>
</evidence>
<evidence type="ECO:0000256" key="4">
    <source>
        <dbReference type="ARBA" id="ARBA00012865"/>
    </source>
</evidence>
<evidence type="ECO:0000313" key="12">
    <source>
        <dbReference type="Proteomes" id="UP000476338"/>
    </source>
</evidence>
<evidence type="ECO:0000256" key="8">
    <source>
        <dbReference type="ARBA" id="ARBA00022803"/>
    </source>
</evidence>
<dbReference type="PANTHER" id="PTHR13891">
    <property type="entry name" value="CYTOCHROME C OXIDASE ASSEMBLY FACTOR 7"/>
    <property type="match status" value="1"/>
</dbReference>
<dbReference type="SMART" id="SM00671">
    <property type="entry name" value="SEL1"/>
    <property type="match status" value="2"/>
</dbReference>
<keyword evidence="12" id="KW-1185">Reference proteome</keyword>
<dbReference type="GO" id="GO:0008800">
    <property type="term" value="F:beta-lactamase activity"/>
    <property type="evidence" value="ECO:0007669"/>
    <property type="project" value="UniProtKB-EC"/>
</dbReference>
<evidence type="ECO:0000256" key="1">
    <source>
        <dbReference type="ARBA" id="ARBA00001526"/>
    </source>
</evidence>
<dbReference type="Pfam" id="PF13181">
    <property type="entry name" value="TPR_8"/>
    <property type="match status" value="1"/>
</dbReference>
<organism evidence="11 12">
    <name type="scientific">Campylobacter portucalensis</name>
    <dbReference type="NCBI Taxonomy" id="2608384"/>
    <lineage>
        <taxon>Bacteria</taxon>
        <taxon>Pseudomonadati</taxon>
        <taxon>Campylobacterota</taxon>
        <taxon>Epsilonproteobacteria</taxon>
        <taxon>Campylobacterales</taxon>
        <taxon>Campylobacteraceae</taxon>
        <taxon>Campylobacter</taxon>
    </lineage>
</organism>
<evidence type="ECO:0000256" key="6">
    <source>
        <dbReference type="ARBA" id="ARBA00022737"/>
    </source>
</evidence>
<evidence type="ECO:0000256" key="7">
    <source>
        <dbReference type="ARBA" id="ARBA00022801"/>
    </source>
</evidence>
<evidence type="ECO:0000256" key="2">
    <source>
        <dbReference type="ARBA" id="ARBA00004613"/>
    </source>
</evidence>
<proteinExistence type="inferred from homology"/>
<dbReference type="InterPro" id="IPR019734">
    <property type="entry name" value="TPR_rpt"/>
</dbReference>
<keyword evidence="10" id="KW-0046">Antibiotic resistance</keyword>
<protein>
    <recommendedName>
        <fullName evidence="4">beta-lactamase</fullName>
        <ecNumber evidence="4">3.5.2.6</ecNumber>
    </recommendedName>
</protein>
<gene>
    <name evidence="11" type="ORF">F1B92_03750</name>
</gene>
<keyword evidence="6" id="KW-0677">Repeat</keyword>
<dbReference type="RefSeq" id="WP_154570579.1">
    <property type="nucleotide sequence ID" value="NZ_VWSJ01000009.1"/>
</dbReference>
<name>A0A6L5WH05_9BACT</name>
<reference evidence="11 12" key="2">
    <citation type="submission" date="2020-03" db="EMBL/GenBank/DDBJ databases">
        <title>Campylobacter portucalensis sp. nov., a new species of Campylobacter isolated from the reproductive tract of bulls.</title>
        <authorList>
            <person name="Silva M.F."/>
            <person name="Pereira G."/>
            <person name="Carneiro C."/>
            <person name="Hemphill A."/>
            <person name="Mateus L."/>
            <person name="Lopes-Da-Costa L."/>
            <person name="Silva E."/>
        </authorList>
    </citation>
    <scope>NUCLEOTIDE SEQUENCE [LARGE SCALE GENOMIC DNA]</scope>
    <source>
        <strain evidence="11 12">FMV-PI01</strain>
    </source>
</reference>
<reference evidence="11 12" key="1">
    <citation type="submission" date="2019-09" db="EMBL/GenBank/DDBJ databases">
        <authorList>
            <person name="Silva M."/>
            <person name="Pereira G."/>
            <person name="Lopes-Da-Costa L."/>
            <person name="Silva E."/>
        </authorList>
    </citation>
    <scope>NUCLEOTIDE SEQUENCE [LARGE SCALE GENOMIC DNA]</scope>
    <source>
        <strain evidence="11 12">FMV-PI01</strain>
    </source>
</reference>
<dbReference type="InterPro" id="IPR006597">
    <property type="entry name" value="Sel1-like"/>
</dbReference>
<accession>A0A6L5WH05</accession>
<dbReference type="SUPFAM" id="SSF81901">
    <property type="entry name" value="HCP-like"/>
    <property type="match status" value="1"/>
</dbReference>
<comment type="subcellular location">
    <subcellularLocation>
        <location evidence="2">Secreted</location>
    </subcellularLocation>
</comment>
<dbReference type="EMBL" id="VWSJ01000009">
    <property type="protein sequence ID" value="MSN96314.1"/>
    <property type="molecule type" value="Genomic_DNA"/>
</dbReference>
<dbReference type="AlphaFoldDB" id="A0A6L5WH05"/>
<dbReference type="InterPro" id="IPR040239">
    <property type="entry name" value="HcpB-like"/>
</dbReference>